<evidence type="ECO:0000256" key="4">
    <source>
        <dbReference type="ARBA" id="ARBA00022722"/>
    </source>
</evidence>
<keyword evidence="10" id="KW-1185">Reference proteome</keyword>
<evidence type="ECO:0000259" key="8">
    <source>
        <dbReference type="Pfam" id="PF13359"/>
    </source>
</evidence>
<dbReference type="AlphaFoldDB" id="A0A1V9YFA1"/>
<dbReference type="PANTHER" id="PTHR22930:SF85">
    <property type="entry name" value="GH03217P-RELATED"/>
    <property type="match status" value="1"/>
</dbReference>
<dbReference type="EMBL" id="JNBS01003999">
    <property type="protein sequence ID" value="OQR84372.1"/>
    <property type="molecule type" value="Genomic_DNA"/>
</dbReference>
<dbReference type="PANTHER" id="PTHR22930">
    <property type="match status" value="1"/>
</dbReference>
<gene>
    <name evidence="9" type="ORF">THRCLA_23080</name>
</gene>
<comment type="similarity">
    <text evidence="3">Belongs to the HARBI1 family.</text>
</comment>
<dbReference type="GO" id="GO:0005634">
    <property type="term" value="C:nucleus"/>
    <property type="evidence" value="ECO:0007669"/>
    <property type="project" value="UniProtKB-SubCell"/>
</dbReference>
<feature type="domain" description="DDE Tnp4" evidence="8">
    <location>
        <begin position="18"/>
        <end position="176"/>
    </location>
</feature>
<dbReference type="InterPro" id="IPR045249">
    <property type="entry name" value="HARBI1-like"/>
</dbReference>
<keyword evidence="7" id="KW-0539">Nucleus</keyword>
<proteinExistence type="inferred from homology"/>
<evidence type="ECO:0000256" key="3">
    <source>
        <dbReference type="ARBA" id="ARBA00006958"/>
    </source>
</evidence>
<keyword evidence="5" id="KW-0479">Metal-binding</keyword>
<feature type="non-terminal residue" evidence="9">
    <location>
        <position position="185"/>
    </location>
</feature>
<evidence type="ECO:0000313" key="10">
    <source>
        <dbReference type="Proteomes" id="UP000243217"/>
    </source>
</evidence>
<comment type="cofactor">
    <cofactor evidence="1">
        <name>a divalent metal cation</name>
        <dbReference type="ChEBI" id="CHEBI:60240"/>
    </cofactor>
</comment>
<reference evidence="9 10" key="1">
    <citation type="journal article" date="2014" name="Genome Biol. Evol.">
        <title>The secreted proteins of Achlya hypogyna and Thraustotheca clavata identify the ancestral oomycete secretome and reveal gene acquisitions by horizontal gene transfer.</title>
        <authorList>
            <person name="Misner I."/>
            <person name="Blouin N."/>
            <person name="Leonard G."/>
            <person name="Richards T.A."/>
            <person name="Lane C.E."/>
        </authorList>
    </citation>
    <scope>NUCLEOTIDE SEQUENCE [LARGE SCALE GENOMIC DNA]</scope>
    <source>
        <strain evidence="9 10">ATCC 34112</strain>
    </source>
</reference>
<comment type="caution">
    <text evidence="9">The sequence shown here is derived from an EMBL/GenBank/DDBJ whole genome shotgun (WGS) entry which is preliminary data.</text>
</comment>
<dbReference type="Pfam" id="PF13359">
    <property type="entry name" value="DDE_Tnp_4"/>
    <property type="match status" value="1"/>
</dbReference>
<keyword evidence="6" id="KW-0378">Hydrolase</keyword>
<dbReference type="GO" id="GO:0016787">
    <property type="term" value="F:hydrolase activity"/>
    <property type="evidence" value="ECO:0007669"/>
    <property type="project" value="UniProtKB-KW"/>
</dbReference>
<dbReference type="InterPro" id="IPR027806">
    <property type="entry name" value="HARBI1_dom"/>
</dbReference>
<evidence type="ECO:0000256" key="1">
    <source>
        <dbReference type="ARBA" id="ARBA00001968"/>
    </source>
</evidence>
<dbReference type="STRING" id="74557.A0A1V9YFA1"/>
<evidence type="ECO:0000256" key="2">
    <source>
        <dbReference type="ARBA" id="ARBA00004123"/>
    </source>
</evidence>
<accession>A0A1V9YFA1</accession>
<sequence length="185" mass="20863">MLIKSCIGIFPGCIGFIEGTLFPLETKPMLYGKDYYSGKGNYAISALIVCDDLKCIRYCNVGFPGSAHDQRVASNSNILLAHNDYFDGNEHIVGDSAYTPDLRIVPCYKKIANRQLQRDKEIFNQILSSKRIAVEHCIKILKGRFQSLKSLRYNLDSGDTMKKIIKHVEACMILHNLCIKDKIPS</sequence>
<evidence type="ECO:0000256" key="7">
    <source>
        <dbReference type="ARBA" id="ARBA00023242"/>
    </source>
</evidence>
<protein>
    <recommendedName>
        <fullName evidence="8">DDE Tnp4 domain-containing protein</fullName>
    </recommendedName>
</protein>
<keyword evidence="4" id="KW-0540">Nuclease</keyword>
<name>A0A1V9YFA1_9STRA</name>
<organism evidence="9 10">
    <name type="scientific">Thraustotheca clavata</name>
    <dbReference type="NCBI Taxonomy" id="74557"/>
    <lineage>
        <taxon>Eukaryota</taxon>
        <taxon>Sar</taxon>
        <taxon>Stramenopiles</taxon>
        <taxon>Oomycota</taxon>
        <taxon>Saprolegniomycetes</taxon>
        <taxon>Saprolegniales</taxon>
        <taxon>Achlyaceae</taxon>
        <taxon>Thraustotheca</taxon>
    </lineage>
</organism>
<dbReference type="Proteomes" id="UP000243217">
    <property type="component" value="Unassembled WGS sequence"/>
</dbReference>
<dbReference type="OrthoDB" id="79099at2759"/>
<evidence type="ECO:0000256" key="6">
    <source>
        <dbReference type="ARBA" id="ARBA00022801"/>
    </source>
</evidence>
<comment type="subcellular location">
    <subcellularLocation>
        <location evidence="2">Nucleus</location>
    </subcellularLocation>
</comment>
<evidence type="ECO:0000313" key="9">
    <source>
        <dbReference type="EMBL" id="OQR84372.1"/>
    </source>
</evidence>
<evidence type="ECO:0000256" key="5">
    <source>
        <dbReference type="ARBA" id="ARBA00022723"/>
    </source>
</evidence>
<dbReference type="GO" id="GO:0004518">
    <property type="term" value="F:nuclease activity"/>
    <property type="evidence" value="ECO:0007669"/>
    <property type="project" value="UniProtKB-KW"/>
</dbReference>
<dbReference type="GO" id="GO:0046872">
    <property type="term" value="F:metal ion binding"/>
    <property type="evidence" value="ECO:0007669"/>
    <property type="project" value="UniProtKB-KW"/>
</dbReference>